<accession>A0A1M7YKI5</accession>
<name>A0A1M7YKI5_9BACT</name>
<dbReference type="GO" id="GO:0003677">
    <property type="term" value="F:DNA binding"/>
    <property type="evidence" value="ECO:0007669"/>
    <property type="project" value="UniProtKB-UniRule"/>
</dbReference>
<evidence type="ECO:0000256" key="2">
    <source>
        <dbReference type="HAMAP-Rule" id="MF_00274"/>
    </source>
</evidence>
<proteinExistence type="inferred from homology"/>
<dbReference type="NCBIfam" id="TIGR00103">
    <property type="entry name" value="DNA_YbaB_EbfC"/>
    <property type="match status" value="1"/>
</dbReference>
<protein>
    <recommendedName>
        <fullName evidence="2">Nucleoid-associated protein SAMN02745220_04952</fullName>
    </recommendedName>
</protein>
<dbReference type="SUPFAM" id="SSF82607">
    <property type="entry name" value="YbaB-like"/>
    <property type="match status" value="1"/>
</dbReference>
<comment type="subunit">
    <text evidence="2">Homodimer.</text>
</comment>
<dbReference type="PANTHER" id="PTHR33449">
    <property type="entry name" value="NUCLEOID-ASSOCIATED PROTEIN YBAB"/>
    <property type="match status" value="1"/>
</dbReference>
<dbReference type="InterPro" id="IPR036894">
    <property type="entry name" value="YbaB-like_sf"/>
</dbReference>
<evidence type="ECO:0000256" key="1">
    <source>
        <dbReference type="ARBA" id="ARBA00023125"/>
    </source>
</evidence>
<keyword evidence="2" id="KW-0963">Cytoplasm</keyword>
<sequence>MDFTKIMEQAQQMQQKMKQIQADLAKKTIVGSAGGGMVQVTLNGQGDVLSVEIEKLLINPDEPQMLQDLIAAATNDGLRKVKELSKNELGSLTGGLDLPGLSNFMK</sequence>
<evidence type="ECO:0000313" key="5">
    <source>
        <dbReference type="Proteomes" id="UP000184603"/>
    </source>
</evidence>
<dbReference type="PANTHER" id="PTHR33449:SF1">
    <property type="entry name" value="NUCLEOID-ASSOCIATED PROTEIN YBAB"/>
    <property type="match status" value="1"/>
</dbReference>
<gene>
    <name evidence="4" type="ORF">SAMN02745220_04952</name>
</gene>
<dbReference type="GO" id="GO:0005829">
    <property type="term" value="C:cytosol"/>
    <property type="evidence" value="ECO:0007669"/>
    <property type="project" value="TreeGrafter"/>
</dbReference>
<dbReference type="HAMAP" id="MF_00274">
    <property type="entry name" value="DNA_YbaB_EbfC"/>
    <property type="match status" value="1"/>
</dbReference>
<evidence type="ECO:0000256" key="3">
    <source>
        <dbReference type="SAM" id="Coils"/>
    </source>
</evidence>
<comment type="similarity">
    <text evidence="2">Belongs to the YbaB/EbfC family.</text>
</comment>
<dbReference type="AlphaFoldDB" id="A0A1M7YKI5"/>
<keyword evidence="3" id="KW-0175">Coiled coil</keyword>
<dbReference type="Proteomes" id="UP000184603">
    <property type="component" value="Unassembled WGS sequence"/>
</dbReference>
<keyword evidence="5" id="KW-1185">Reference proteome</keyword>
<feature type="coiled-coil region" evidence="3">
    <location>
        <begin position="3"/>
        <end position="30"/>
    </location>
</feature>
<dbReference type="STRING" id="1121416.SAMN02745220_04952"/>
<dbReference type="PIRSF" id="PIRSF004555">
    <property type="entry name" value="UCP004555"/>
    <property type="match status" value="1"/>
</dbReference>
<dbReference type="GO" id="GO:0043590">
    <property type="term" value="C:bacterial nucleoid"/>
    <property type="evidence" value="ECO:0007669"/>
    <property type="project" value="UniProtKB-UniRule"/>
</dbReference>
<comment type="subcellular location">
    <subcellularLocation>
        <location evidence="2">Cytoplasm</location>
        <location evidence="2">Nucleoid</location>
    </subcellularLocation>
</comment>
<reference evidence="4 5" key="1">
    <citation type="submission" date="2016-12" db="EMBL/GenBank/DDBJ databases">
        <authorList>
            <person name="Song W.-J."/>
            <person name="Kurnit D.M."/>
        </authorList>
    </citation>
    <scope>NUCLEOTIDE SEQUENCE [LARGE SCALE GENOMIC DNA]</scope>
    <source>
        <strain evidence="4 5">DSM 18488</strain>
    </source>
</reference>
<evidence type="ECO:0000313" key="4">
    <source>
        <dbReference type="EMBL" id="SHO53145.1"/>
    </source>
</evidence>
<dbReference type="Pfam" id="PF02575">
    <property type="entry name" value="YbaB_DNA_bd"/>
    <property type="match status" value="1"/>
</dbReference>
<organism evidence="4 5">
    <name type="scientific">Desulfopila aestuarii DSM 18488</name>
    <dbReference type="NCBI Taxonomy" id="1121416"/>
    <lineage>
        <taxon>Bacteria</taxon>
        <taxon>Pseudomonadati</taxon>
        <taxon>Thermodesulfobacteriota</taxon>
        <taxon>Desulfobulbia</taxon>
        <taxon>Desulfobulbales</taxon>
        <taxon>Desulfocapsaceae</taxon>
        <taxon>Desulfopila</taxon>
    </lineage>
</organism>
<dbReference type="Gene3D" id="3.30.1310.10">
    <property type="entry name" value="Nucleoid-associated protein YbaB-like domain"/>
    <property type="match status" value="1"/>
</dbReference>
<dbReference type="OrthoDB" id="9803080at2"/>
<comment type="function">
    <text evidence="2">Binds to DNA and alters its conformation. May be involved in regulation of gene expression, nucleoid organization and DNA protection.</text>
</comment>
<dbReference type="RefSeq" id="WP_073616719.1">
    <property type="nucleotide sequence ID" value="NZ_FRFE01000047.1"/>
</dbReference>
<dbReference type="InterPro" id="IPR004401">
    <property type="entry name" value="YbaB/EbfC"/>
</dbReference>
<keyword evidence="1 2" id="KW-0238">DNA-binding</keyword>
<dbReference type="EMBL" id="FRFE01000047">
    <property type="protein sequence ID" value="SHO53145.1"/>
    <property type="molecule type" value="Genomic_DNA"/>
</dbReference>